<feature type="region of interest" description="Disordered" evidence="1">
    <location>
        <begin position="1"/>
        <end position="93"/>
    </location>
</feature>
<keyword evidence="3" id="KW-1185">Reference proteome</keyword>
<feature type="compositionally biased region" description="Polar residues" evidence="1">
    <location>
        <begin position="1"/>
        <end position="10"/>
    </location>
</feature>
<sequence>MSSHLHTHTYTALPIHPANPKPAPVSCQNTSPPPPPPTASHPTFLSHTAPSPPSRGQADGDLVGQPPPAHGGARWPLPPPRTSSGRTRSTYPACTRAVPARARRAGVIQLNSHGPSPSTGPAPRRSNKHREWAYPACMRMTCGAGPAARQSSWCINSRTSLGRLSEEARHELVVHRGARLLGAVAVEGGAPPEVLEGGVVGFAIRSASRWLLSLMTVVMTWRFTMTLPGRARHVLLLSLLARRNDLLVSERMTRRLGRGLATLIVDRGSLPASRSIGDAGKTKTEHGE</sequence>
<feature type="compositionally biased region" description="Polar residues" evidence="1">
    <location>
        <begin position="82"/>
        <end position="92"/>
    </location>
</feature>
<gene>
    <name evidence="2" type="ORF">LX32DRAFT_292279</name>
</gene>
<proteinExistence type="predicted"/>
<evidence type="ECO:0000256" key="1">
    <source>
        <dbReference type="SAM" id="MobiDB-lite"/>
    </source>
</evidence>
<dbReference type="AlphaFoldDB" id="A0AAD9HLB9"/>
<accession>A0AAD9HLB9</accession>
<evidence type="ECO:0000313" key="2">
    <source>
        <dbReference type="EMBL" id="KAK2031023.1"/>
    </source>
</evidence>
<protein>
    <submittedName>
        <fullName evidence="2">Uncharacterized protein</fullName>
    </submittedName>
</protein>
<evidence type="ECO:0000313" key="3">
    <source>
        <dbReference type="Proteomes" id="UP001232148"/>
    </source>
</evidence>
<feature type="compositionally biased region" description="Polar residues" evidence="1">
    <location>
        <begin position="40"/>
        <end position="49"/>
    </location>
</feature>
<dbReference type="Proteomes" id="UP001232148">
    <property type="component" value="Unassembled WGS sequence"/>
</dbReference>
<name>A0AAD9HLB9_9PEZI</name>
<reference evidence="2" key="1">
    <citation type="submission" date="2021-06" db="EMBL/GenBank/DDBJ databases">
        <title>Comparative genomics, transcriptomics and evolutionary studies reveal genomic signatures of adaptation to plant cell wall in hemibiotrophic fungi.</title>
        <authorList>
            <consortium name="DOE Joint Genome Institute"/>
            <person name="Baroncelli R."/>
            <person name="Diaz J.F."/>
            <person name="Benocci T."/>
            <person name="Peng M."/>
            <person name="Battaglia E."/>
            <person name="Haridas S."/>
            <person name="Andreopoulos W."/>
            <person name="Labutti K."/>
            <person name="Pangilinan J."/>
            <person name="Floch G.L."/>
            <person name="Makela M.R."/>
            <person name="Henrissat B."/>
            <person name="Grigoriev I.V."/>
            <person name="Crouch J.A."/>
            <person name="De Vries R.P."/>
            <person name="Sukno S.A."/>
            <person name="Thon M.R."/>
        </authorList>
    </citation>
    <scope>NUCLEOTIDE SEQUENCE</scope>
    <source>
        <strain evidence="2">MAFF235873</strain>
    </source>
</reference>
<dbReference type="EMBL" id="MU842844">
    <property type="protein sequence ID" value="KAK2031023.1"/>
    <property type="molecule type" value="Genomic_DNA"/>
</dbReference>
<organism evidence="2 3">
    <name type="scientific">Colletotrichum zoysiae</name>
    <dbReference type="NCBI Taxonomy" id="1216348"/>
    <lineage>
        <taxon>Eukaryota</taxon>
        <taxon>Fungi</taxon>
        <taxon>Dikarya</taxon>
        <taxon>Ascomycota</taxon>
        <taxon>Pezizomycotina</taxon>
        <taxon>Sordariomycetes</taxon>
        <taxon>Hypocreomycetidae</taxon>
        <taxon>Glomerellales</taxon>
        <taxon>Glomerellaceae</taxon>
        <taxon>Colletotrichum</taxon>
        <taxon>Colletotrichum graminicola species complex</taxon>
    </lineage>
</organism>
<comment type="caution">
    <text evidence="2">The sequence shown here is derived from an EMBL/GenBank/DDBJ whole genome shotgun (WGS) entry which is preliminary data.</text>
</comment>